<accession>A0AAD6HBR6</accession>
<dbReference type="Proteomes" id="UP001215712">
    <property type="component" value="Unassembled WGS sequence"/>
</dbReference>
<reference evidence="1" key="2">
    <citation type="submission" date="2023-01" db="EMBL/GenBank/DDBJ databases">
        <authorList>
            <person name="Petersen C."/>
        </authorList>
    </citation>
    <scope>NUCLEOTIDE SEQUENCE</scope>
    <source>
        <strain evidence="1">IBT 17514</strain>
    </source>
</reference>
<proteinExistence type="predicted"/>
<evidence type="ECO:0000313" key="1">
    <source>
        <dbReference type="EMBL" id="KAJ5704096.1"/>
    </source>
</evidence>
<protein>
    <submittedName>
        <fullName evidence="1">Uncharacterized protein</fullName>
    </submittedName>
</protein>
<evidence type="ECO:0000313" key="2">
    <source>
        <dbReference type="Proteomes" id="UP001215712"/>
    </source>
</evidence>
<name>A0AAD6HBR6_9EURO</name>
<sequence length="507" mass="57883">MEAKLKEESDLSFKKFMDETKELFKKQSLELASITEEYEDKHGYGDLDEDQRIDPELETEDHEYLICGDAAELVNIRLRLIDDDKRDSTEELLPVRKFVAECTCNGVVVATALVGGQVTRGAREDTISEAVDLDFWRSCGFRRIGASKCFAFSFNLDHPSHALAAASDFNPRRSYARDLENQKLRVIYEADRSTCTNALRMERLRNALPLHYASLTLTDKPLKASFITHANDEISWDRVTNSEATLLHLTACEFKPLSVQWLLENIHHAEYWKIARNIDGFTPFEALQEKLEKMRTQDNDGLGRIITVSDQFEGHPDTTVSCLCLLPGHNSLANKACFRYGCTCGECVEGFLSVKMTRYLMRQCDPKVRSWVIEDAFSNPLTLDQFDPDVHQNLAAKKLRLGYSNMFKLALYCLTAGKAPTVQNLEWCRNKPLNQKHSEWAPNEYIQDYLRYAGVQEGYEAVLRLMFVGASQNAENILGTLKDLDLADEPTCRNDYEYEFVTRACGY</sequence>
<dbReference type="EMBL" id="JAQJAN010000020">
    <property type="protein sequence ID" value="KAJ5704096.1"/>
    <property type="molecule type" value="Genomic_DNA"/>
</dbReference>
<dbReference type="AlphaFoldDB" id="A0AAD6HBR6"/>
<gene>
    <name evidence="1" type="ORF">N7493_011234</name>
</gene>
<keyword evidence="2" id="KW-1185">Reference proteome</keyword>
<reference evidence="1" key="1">
    <citation type="journal article" date="2023" name="IMA Fungus">
        <title>Comparative genomic study of the Penicillium genus elucidates a diverse pangenome and 15 lateral gene transfer events.</title>
        <authorList>
            <person name="Petersen C."/>
            <person name="Sorensen T."/>
            <person name="Nielsen M.R."/>
            <person name="Sondergaard T.E."/>
            <person name="Sorensen J.L."/>
            <person name="Fitzpatrick D.A."/>
            <person name="Frisvad J.C."/>
            <person name="Nielsen K.L."/>
        </authorList>
    </citation>
    <scope>NUCLEOTIDE SEQUENCE</scope>
    <source>
        <strain evidence="1">IBT 17514</strain>
    </source>
</reference>
<comment type="caution">
    <text evidence="1">The sequence shown here is derived from an EMBL/GenBank/DDBJ whole genome shotgun (WGS) entry which is preliminary data.</text>
</comment>
<organism evidence="1 2">
    <name type="scientific">Penicillium malachiteum</name>
    <dbReference type="NCBI Taxonomy" id="1324776"/>
    <lineage>
        <taxon>Eukaryota</taxon>
        <taxon>Fungi</taxon>
        <taxon>Dikarya</taxon>
        <taxon>Ascomycota</taxon>
        <taxon>Pezizomycotina</taxon>
        <taxon>Eurotiomycetes</taxon>
        <taxon>Eurotiomycetidae</taxon>
        <taxon>Eurotiales</taxon>
        <taxon>Aspergillaceae</taxon>
        <taxon>Penicillium</taxon>
    </lineage>
</organism>